<dbReference type="RefSeq" id="XP_025831141.1">
    <property type="nucleotide sequence ID" value="XM_025975356.1"/>
</dbReference>
<dbReference type="GeneID" id="112904682"/>
<name>A0A7F5R0H6_AGRPL</name>
<protein>
    <submittedName>
        <fullName evidence="2">Uncharacterized protein LOC112904682</fullName>
    </submittedName>
</protein>
<sequence>MNSCIHKGKLLVARALPIKTRSEFCVPATCHKPAWCSKDETLFYNKKFEEFNHIHRRMTEAMKSHEMECNHLDDQIKKQYDLLIRNPFFPRTKELDVHGNLHDLAQVLRRGYKRKFSNHVTCF</sequence>
<dbReference type="Proteomes" id="UP000192223">
    <property type="component" value="Unplaced"/>
</dbReference>
<accession>A0A7F5R0H6</accession>
<gene>
    <name evidence="2" type="primary">LOC112904682</name>
</gene>
<dbReference type="KEGG" id="apln:112904682"/>
<proteinExistence type="predicted"/>
<keyword evidence="1" id="KW-1185">Reference proteome</keyword>
<evidence type="ECO:0000313" key="1">
    <source>
        <dbReference type="Proteomes" id="UP000192223"/>
    </source>
</evidence>
<reference evidence="2" key="1">
    <citation type="submission" date="2025-08" db="UniProtKB">
        <authorList>
            <consortium name="RefSeq"/>
        </authorList>
    </citation>
    <scope>IDENTIFICATION</scope>
    <source>
        <tissue evidence="2">Entire body</tissue>
    </source>
</reference>
<dbReference type="AlphaFoldDB" id="A0A7F5R0H6"/>
<organism evidence="1 2">
    <name type="scientific">Agrilus planipennis</name>
    <name type="common">Emerald ash borer</name>
    <name type="synonym">Agrilus marcopoli</name>
    <dbReference type="NCBI Taxonomy" id="224129"/>
    <lineage>
        <taxon>Eukaryota</taxon>
        <taxon>Metazoa</taxon>
        <taxon>Ecdysozoa</taxon>
        <taxon>Arthropoda</taxon>
        <taxon>Hexapoda</taxon>
        <taxon>Insecta</taxon>
        <taxon>Pterygota</taxon>
        <taxon>Neoptera</taxon>
        <taxon>Endopterygota</taxon>
        <taxon>Coleoptera</taxon>
        <taxon>Polyphaga</taxon>
        <taxon>Elateriformia</taxon>
        <taxon>Buprestoidea</taxon>
        <taxon>Buprestidae</taxon>
        <taxon>Agrilinae</taxon>
        <taxon>Agrilus</taxon>
    </lineage>
</organism>
<dbReference type="InParanoid" id="A0A7F5R0H6"/>
<evidence type="ECO:0000313" key="2">
    <source>
        <dbReference type="RefSeq" id="XP_025831141.1"/>
    </source>
</evidence>